<dbReference type="InterPro" id="IPR051557">
    <property type="entry name" value="NipSnap_domain"/>
</dbReference>
<sequence length="232" mass="26440">MFSPVFQCFARRLSSSSSAPDPKIYEFRQYSIRPDSLTKFIQLSKEQFHLRLSHSKLVGYFTVELGDLSKVLHIWEYDSFEHRRRVREELSKDVTWITQYVKPAFPLITGQTNAVLRRIPGYGGGLDPKDDSKSVYLLQSRILKADSEPQVLTRLQKPPDINPSCMLAMWRGVFGSTPSLYSLHKFPTFDVIGPSSLDDIINKTSETLLFLNSHSLSVSNLGLLPTPWSTLQ</sequence>
<organism evidence="3 4">
    <name type="scientific">Oopsacas minuta</name>
    <dbReference type="NCBI Taxonomy" id="111878"/>
    <lineage>
        <taxon>Eukaryota</taxon>
        <taxon>Metazoa</taxon>
        <taxon>Porifera</taxon>
        <taxon>Hexactinellida</taxon>
        <taxon>Hexasterophora</taxon>
        <taxon>Lyssacinosida</taxon>
        <taxon>Leucopsacidae</taxon>
        <taxon>Oopsacas</taxon>
    </lineage>
</organism>
<dbReference type="Proteomes" id="UP001165289">
    <property type="component" value="Unassembled WGS sequence"/>
</dbReference>
<proteinExistence type="inferred from homology"/>
<keyword evidence="4" id="KW-1185">Reference proteome</keyword>
<evidence type="ECO:0000313" key="3">
    <source>
        <dbReference type="EMBL" id="KAI6654872.1"/>
    </source>
</evidence>
<feature type="domain" description="NIPSNAP" evidence="2">
    <location>
        <begin position="25"/>
        <end position="118"/>
    </location>
</feature>
<comment type="caution">
    <text evidence="3">The sequence shown here is derived from an EMBL/GenBank/DDBJ whole genome shotgun (WGS) entry which is preliminary data.</text>
</comment>
<dbReference type="AlphaFoldDB" id="A0AAV7K0X8"/>
<dbReference type="Pfam" id="PF07978">
    <property type="entry name" value="NIPSNAP"/>
    <property type="match status" value="1"/>
</dbReference>
<dbReference type="PANTHER" id="PTHR21017">
    <property type="entry name" value="NIPSNAP-RELATED"/>
    <property type="match status" value="1"/>
</dbReference>
<dbReference type="GO" id="GO:0005739">
    <property type="term" value="C:mitochondrion"/>
    <property type="evidence" value="ECO:0007669"/>
    <property type="project" value="TreeGrafter"/>
</dbReference>
<protein>
    <recommendedName>
        <fullName evidence="2">NIPSNAP domain-containing protein</fullName>
    </recommendedName>
</protein>
<dbReference type="SUPFAM" id="SSF54909">
    <property type="entry name" value="Dimeric alpha+beta barrel"/>
    <property type="match status" value="1"/>
</dbReference>
<evidence type="ECO:0000313" key="4">
    <source>
        <dbReference type="Proteomes" id="UP001165289"/>
    </source>
</evidence>
<comment type="similarity">
    <text evidence="1">Belongs to the NipSnap family.</text>
</comment>
<dbReference type="Gene3D" id="3.30.70.100">
    <property type="match status" value="1"/>
</dbReference>
<gene>
    <name evidence="3" type="ORF">LOD99_2751</name>
</gene>
<evidence type="ECO:0000256" key="1">
    <source>
        <dbReference type="ARBA" id="ARBA00005291"/>
    </source>
</evidence>
<dbReference type="PANTHER" id="PTHR21017:SF19">
    <property type="entry name" value="PROTEIN NIPSNAP HOMOLOG 3B"/>
    <property type="match status" value="1"/>
</dbReference>
<dbReference type="EMBL" id="JAKMXF010000221">
    <property type="protein sequence ID" value="KAI6654872.1"/>
    <property type="molecule type" value="Genomic_DNA"/>
</dbReference>
<dbReference type="InterPro" id="IPR011008">
    <property type="entry name" value="Dimeric_a/b-barrel"/>
</dbReference>
<dbReference type="GO" id="GO:0000423">
    <property type="term" value="P:mitophagy"/>
    <property type="evidence" value="ECO:0007669"/>
    <property type="project" value="UniProtKB-ARBA"/>
</dbReference>
<evidence type="ECO:0000259" key="2">
    <source>
        <dbReference type="Pfam" id="PF07978"/>
    </source>
</evidence>
<dbReference type="InterPro" id="IPR012577">
    <property type="entry name" value="NIPSNAP"/>
</dbReference>
<name>A0AAV7K0X8_9METZ</name>
<accession>A0AAV7K0X8</accession>
<reference evidence="3 4" key="1">
    <citation type="journal article" date="2023" name="BMC Biol.">
        <title>The compact genome of the sponge Oopsacas minuta (Hexactinellida) is lacking key metazoan core genes.</title>
        <authorList>
            <person name="Santini S."/>
            <person name="Schenkelaars Q."/>
            <person name="Jourda C."/>
            <person name="Duchesne M."/>
            <person name="Belahbib H."/>
            <person name="Rocher C."/>
            <person name="Selva M."/>
            <person name="Riesgo A."/>
            <person name="Vervoort M."/>
            <person name="Leys S.P."/>
            <person name="Kodjabachian L."/>
            <person name="Le Bivic A."/>
            <person name="Borchiellini C."/>
            <person name="Claverie J.M."/>
            <person name="Renard E."/>
        </authorList>
    </citation>
    <scope>NUCLEOTIDE SEQUENCE [LARGE SCALE GENOMIC DNA]</scope>
    <source>
        <strain evidence="3">SPO-2</strain>
    </source>
</reference>